<keyword evidence="3" id="KW-0067">ATP-binding</keyword>
<gene>
    <name evidence="3" type="ORF">ACFPZ3_20095</name>
</gene>
<evidence type="ECO:0000256" key="1">
    <source>
        <dbReference type="SAM" id="MobiDB-lite"/>
    </source>
</evidence>
<feature type="domain" description="Histidine kinase/HSP90-like ATPase" evidence="2">
    <location>
        <begin position="57"/>
        <end position="163"/>
    </location>
</feature>
<feature type="region of interest" description="Disordered" evidence="1">
    <location>
        <begin position="1"/>
        <end position="57"/>
    </location>
</feature>
<feature type="compositionally biased region" description="Basic and acidic residues" evidence="1">
    <location>
        <begin position="38"/>
        <end position="48"/>
    </location>
</feature>
<keyword evidence="4" id="KW-1185">Reference proteome</keyword>
<dbReference type="Proteomes" id="UP001596058">
    <property type="component" value="Unassembled WGS sequence"/>
</dbReference>
<dbReference type="InterPro" id="IPR003594">
    <property type="entry name" value="HATPase_dom"/>
</dbReference>
<evidence type="ECO:0000313" key="4">
    <source>
        <dbReference type="Proteomes" id="UP001596058"/>
    </source>
</evidence>
<dbReference type="SMART" id="SM00387">
    <property type="entry name" value="HATPase_c"/>
    <property type="match status" value="1"/>
</dbReference>
<evidence type="ECO:0000313" key="3">
    <source>
        <dbReference type="EMBL" id="MFC5826176.1"/>
    </source>
</evidence>
<keyword evidence="3" id="KW-0547">Nucleotide-binding</keyword>
<feature type="region of interest" description="Disordered" evidence="1">
    <location>
        <begin position="168"/>
        <end position="256"/>
    </location>
</feature>
<dbReference type="SUPFAM" id="SSF55874">
    <property type="entry name" value="ATPase domain of HSP90 chaperone/DNA topoisomerase II/histidine kinase"/>
    <property type="match status" value="1"/>
</dbReference>
<dbReference type="RefSeq" id="WP_379515748.1">
    <property type="nucleotide sequence ID" value="NZ_JBHSPA010000023.1"/>
</dbReference>
<feature type="compositionally biased region" description="Basic residues" evidence="1">
    <location>
        <begin position="237"/>
        <end position="252"/>
    </location>
</feature>
<evidence type="ECO:0000259" key="2">
    <source>
        <dbReference type="SMART" id="SM00387"/>
    </source>
</evidence>
<dbReference type="EMBL" id="JBHSPA010000023">
    <property type="protein sequence ID" value="MFC5826176.1"/>
    <property type="molecule type" value="Genomic_DNA"/>
</dbReference>
<comment type="caution">
    <text evidence="3">The sequence shown here is derived from an EMBL/GenBank/DDBJ whole genome shotgun (WGS) entry which is preliminary data.</text>
</comment>
<feature type="region of interest" description="Disordered" evidence="1">
    <location>
        <begin position="275"/>
        <end position="295"/>
    </location>
</feature>
<sequence length="327" mass="34520">MPDAGQQLGSRAWHAAVGGGGGPLSRGVVNNRGKVRGRRAEGTERDGGRAAVNGDHGSPALLARLVGNVVDNAVTHSEDGGWIEITRAADAQGTALIVDGPSSTGREVDRLAQPFERLGGERTGSPGLGLSIVTAVAAAHGAGSASSPRRRAASEVVTFLEVGGQRRAAAGAHLRSHQQRHTGRAARPGDGGAHGHPVDRDDPRAAAGPARHRRPGLGPVRGRELPGHPRTHAATGRGHRIWQRSVPTHHTRGGCPRPAAHCLADRAGRLGRRWGHGRRRRPRRSGRAVLPQHRHRSGRIVWPHAVSSGPQFRQGPRSCACRSRFRG</sequence>
<proteinExistence type="predicted"/>
<accession>A0ABW1CN27</accession>
<reference evidence="4" key="1">
    <citation type="journal article" date="2019" name="Int. J. Syst. Evol. Microbiol.">
        <title>The Global Catalogue of Microorganisms (GCM) 10K type strain sequencing project: providing services to taxonomists for standard genome sequencing and annotation.</title>
        <authorList>
            <consortium name="The Broad Institute Genomics Platform"/>
            <consortium name="The Broad Institute Genome Sequencing Center for Infectious Disease"/>
            <person name="Wu L."/>
            <person name="Ma J."/>
        </authorList>
    </citation>
    <scope>NUCLEOTIDE SEQUENCE [LARGE SCALE GENOMIC DNA]</scope>
    <source>
        <strain evidence="4">CCUG 53903</strain>
    </source>
</reference>
<organism evidence="3 4">
    <name type="scientific">Nonomuraea insulae</name>
    <dbReference type="NCBI Taxonomy" id="1616787"/>
    <lineage>
        <taxon>Bacteria</taxon>
        <taxon>Bacillati</taxon>
        <taxon>Actinomycetota</taxon>
        <taxon>Actinomycetes</taxon>
        <taxon>Streptosporangiales</taxon>
        <taxon>Streptosporangiaceae</taxon>
        <taxon>Nonomuraea</taxon>
    </lineage>
</organism>
<dbReference type="Pfam" id="PF02518">
    <property type="entry name" value="HATPase_c"/>
    <property type="match status" value="1"/>
</dbReference>
<protein>
    <submittedName>
        <fullName evidence="3">ATP-binding protein</fullName>
    </submittedName>
</protein>
<dbReference type="GO" id="GO:0005524">
    <property type="term" value="F:ATP binding"/>
    <property type="evidence" value="ECO:0007669"/>
    <property type="project" value="UniProtKB-KW"/>
</dbReference>
<feature type="compositionally biased region" description="Basic residues" evidence="1">
    <location>
        <begin position="174"/>
        <end position="184"/>
    </location>
</feature>
<dbReference type="InterPro" id="IPR036890">
    <property type="entry name" value="HATPase_C_sf"/>
</dbReference>
<dbReference type="Gene3D" id="3.30.565.10">
    <property type="entry name" value="Histidine kinase-like ATPase, C-terminal domain"/>
    <property type="match status" value="1"/>
</dbReference>
<feature type="region of interest" description="Disordered" evidence="1">
    <location>
        <begin position="307"/>
        <end position="327"/>
    </location>
</feature>
<name>A0ABW1CN27_9ACTN</name>